<feature type="region of interest" description="Disordered" evidence="1">
    <location>
        <begin position="1"/>
        <end position="158"/>
    </location>
</feature>
<reference evidence="2 3" key="1">
    <citation type="journal article" date="2019" name="Nat. Ecol. Evol.">
        <title>Megaphylogeny resolves global patterns of mushroom evolution.</title>
        <authorList>
            <person name="Varga T."/>
            <person name="Krizsan K."/>
            <person name="Foldi C."/>
            <person name="Dima B."/>
            <person name="Sanchez-Garcia M."/>
            <person name="Sanchez-Ramirez S."/>
            <person name="Szollosi G.J."/>
            <person name="Szarkandi J.G."/>
            <person name="Papp V."/>
            <person name="Albert L."/>
            <person name="Andreopoulos W."/>
            <person name="Angelini C."/>
            <person name="Antonin V."/>
            <person name="Barry K.W."/>
            <person name="Bougher N.L."/>
            <person name="Buchanan P."/>
            <person name="Buyck B."/>
            <person name="Bense V."/>
            <person name="Catcheside P."/>
            <person name="Chovatia M."/>
            <person name="Cooper J."/>
            <person name="Damon W."/>
            <person name="Desjardin D."/>
            <person name="Finy P."/>
            <person name="Geml J."/>
            <person name="Haridas S."/>
            <person name="Hughes K."/>
            <person name="Justo A."/>
            <person name="Karasinski D."/>
            <person name="Kautmanova I."/>
            <person name="Kiss B."/>
            <person name="Kocsube S."/>
            <person name="Kotiranta H."/>
            <person name="LaButti K.M."/>
            <person name="Lechner B.E."/>
            <person name="Liimatainen K."/>
            <person name="Lipzen A."/>
            <person name="Lukacs Z."/>
            <person name="Mihaltcheva S."/>
            <person name="Morgado L.N."/>
            <person name="Niskanen T."/>
            <person name="Noordeloos M.E."/>
            <person name="Ohm R.A."/>
            <person name="Ortiz-Santana B."/>
            <person name="Ovrebo C."/>
            <person name="Racz N."/>
            <person name="Riley R."/>
            <person name="Savchenko A."/>
            <person name="Shiryaev A."/>
            <person name="Soop K."/>
            <person name="Spirin V."/>
            <person name="Szebenyi C."/>
            <person name="Tomsovsky M."/>
            <person name="Tulloss R.E."/>
            <person name="Uehling J."/>
            <person name="Grigoriev I.V."/>
            <person name="Vagvolgyi C."/>
            <person name="Papp T."/>
            <person name="Martin F.M."/>
            <person name="Miettinen O."/>
            <person name="Hibbett D.S."/>
            <person name="Nagy L.G."/>
        </authorList>
    </citation>
    <scope>NUCLEOTIDE SEQUENCE [LARGE SCALE GENOMIC DNA]</scope>
    <source>
        <strain evidence="2 3">OMC1185</strain>
    </source>
</reference>
<feature type="region of interest" description="Disordered" evidence="1">
    <location>
        <begin position="172"/>
        <end position="231"/>
    </location>
</feature>
<dbReference type="Proteomes" id="UP000305948">
    <property type="component" value="Unassembled WGS sequence"/>
</dbReference>
<feature type="compositionally biased region" description="Low complexity" evidence="1">
    <location>
        <begin position="1"/>
        <end position="18"/>
    </location>
</feature>
<evidence type="ECO:0000313" key="2">
    <source>
        <dbReference type="EMBL" id="TFK53256.1"/>
    </source>
</evidence>
<feature type="compositionally biased region" description="Pro residues" evidence="1">
    <location>
        <begin position="37"/>
        <end position="50"/>
    </location>
</feature>
<keyword evidence="3" id="KW-1185">Reference proteome</keyword>
<evidence type="ECO:0000256" key="1">
    <source>
        <dbReference type="SAM" id="MobiDB-lite"/>
    </source>
</evidence>
<dbReference type="STRING" id="5364.A0A5C3N9Y2"/>
<dbReference type="AlphaFoldDB" id="A0A5C3N9Y2"/>
<organism evidence="2 3">
    <name type="scientific">Heliocybe sulcata</name>
    <dbReference type="NCBI Taxonomy" id="5364"/>
    <lineage>
        <taxon>Eukaryota</taxon>
        <taxon>Fungi</taxon>
        <taxon>Dikarya</taxon>
        <taxon>Basidiomycota</taxon>
        <taxon>Agaricomycotina</taxon>
        <taxon>Agaricomycetes</taxon>
        <taxon>Gloeophyllales</taxon>
        <taxon>Gloeophyllaceae</taxon>
        <taxon>Heliocybe</taxon>
    </lineage>
</organism>
<evidence type="ECO:0000313" key="3">
    <source>
        <dbReference type="Proteomes" id="UP000305948"/>
    </source>
</evidence>
<name>A0A5C3N9Y2_9AGAM</name>
<feature type="compositionally biased region" description="Basic and acidic residues" evidence="1">
    <location>
        <begin position="124"/>
        <end position="145"/>
    </location>
</feature>
<gene>
    <name evidence="2" type="ORF">OE88DRAFT_1696117</name>
</gene>
<protein>
    <submittedName>
        <fullName evidence="2">Uncharacterized protein</fullName>
    </submittedName>
</protein>
<dbReference type="EMBL" id="ML213507">
    <property type="protein sequence ID" value="TFK53256.1"/>
    <property type="molecule type" value="Genomic_DNA"/>
</dbReference>
<sequence length="259" mass="28022">MPSKSNRNASRKNNSSPSIYSVPVQRDELDGESTFLSPPPPTNVPQPLDDPPGHGNAGDAFGFGDDVERDGVGGLIQFDGEEEDLQATVKDREQLSAPSPLTLEPPTQLPPVPTRHERHAISHTRHESNGIHATRESEGRSDIGHRRAPVMAREPTMLESFSRTVRTYVPSSIPIPSAAPSPPRVSRPVSFGSFMSSSPALRGDRHPSAGSPGYDPVVLDSDEEGEPRGVVAYPGAKDEEDVVWAGWDTLRVEAEEKAR</sequence>
<proteinExistence type="predicted"/>
<accession>A0A5C3N9Y2</accession>